<dbReference type="GO" id="GO:0005525">
    <property type="term" value="F:GTP binding"/>
    <property type="evidence" value="ECO:0007669"/>
    <property type="project" value="InterPro"/>
</dbReference>
<name>A0A0U4FS02_9BACI</name>
<protein>
    <recommendedName>
        <fullName evidence="1">Molybdopterin-guanine dinucleotide biosynthesis protein B (MobB) domain-containing protein</fullName>
    </recommendedName>
</protein>
<dbReference type="Gene3D" id="3.40.50.300">
    <property type="entry name" value="P-loop containing nucleotide triphosphate hydrolases"/>
    <property type="match status" value="1"/>
</dbReference>
<dbReference type="AlphaFoldDB" id="A0A0U4FS02"/>
<evidence type="ECO:0000313" key="3">
    <source>
        <dbReference type="Proteomes" id="UP000050331"/>
    </source>
</evidence>
<dbReference type="PANTHER" id="PTHR40072">
    <property type="entry name" value="MOLYBDOPTERIN-GUANINE DINUCLEOTIDE BIOSYNTHESIS ADAPTER PROTEIN-RELATED"/>
    <property type="match status" value="1"/>
</dbReference>
<dbReference type="InterPro" id="IPR027417">
    <property type="entry name" value="P-loop_NTPase"/>
</dbReference>
<keyword evidence="3" id="KW-1185">Reference proteome</keyword>
<organism evidence="2 3">
    <name type="scientific">Lentibacillus amyloliquefaciens</name>
    <dbReference type="NCBI Taxonomy" id="1472767"/>
    <lineage>
        <taxon>Bacteria</taxon>
        <taxon>Bacillati</taxon>
        <taxon>Bacillota</taxon>
        <taxon>Bacilli</taxon>
        <taxon>Bacillales</taxon>
        <taxon>Bacillaceae</taxon>
        <taxon>Lentibacillus</taxon>
    </lineage>
</organism>
<evidence type="ECO:0000313" key="2">
    <source>
        <dbReference type="EMBL" id="ALX48661.1"/>
    </source>
</evidence>
<dbReference type="STRING" id="1472767.AOX59_08585"/>
<dbReference type="GO" id="GO:0006777">
    <property type="term" value="P:Mo-molybdopterin cofactor biosynthetic process"/>
    <property type="evidence" value="ECO:0007669"/>
    <property type="project" value="InterPro"/>
</dbReference>
<sequence>MQICQIAGYKRSGKTTLINQLIRYFSETGLNVGSLKHHGHGGEPDMRAGTDSQQHLESGSVISGVQGENLTQLTLNTPFELKDLIEMYSKFSLDVLLVEGYKTYEYPKIVLIRHETDLSLLHELSNIIAVGAWDMDIVEDKSYPIFDMTHLQKDRAVIAEQIRRGANG</sequence>
<dbReference type="Pfam" id="PF03205">
    <property type="entry name" value="MobB"/>
    <property type="match status" value="1"/>
</dbReference>
<gene>
    <name evidence="2" type="ORF">AOX59_08585</name>
</gene>
<dbReference type="EMBL" id="CP013862">
    <property type="protein sequence ID" value="ALX48661.1"/>
    <property type="molecule type" value="Genomic_DNA"/>
</dbReference>
<dbReference type="OrthoDB" id="9786803at2"/>
<evidence type="ECO:0000259" key="1">
    <source>
        <dbReference type="Pfam" id="PF03205"/>
    </source>
</evidence>
<dbReference type="KEGG" id="lao:AOX59_08585"/>
<dbReference type="InterPro" id="IPR052539">
    <property type="entry name" value="MGD_biosynthesis_adapter"/>
</dbReference>
<dbReference type="InterPro" id="IPR004435">
    <property type="entry name" value="MobB_dom"/>
</dbReference>
<dbReference type="RefSeq" id="WP_068444660.1">
    <property type="nucleotide sequence ID" value="NZ_CP013862.1"/>
</dbReference>
<dbReference type="PANTHER" id="PTHR40072:SF1">
    <property type="entry name" value="MOLYBDOPTERIN-GUANINE DINUCLEOTIDE BIOSYNTHESIS ADAPTER PROTEIN"/>
    <property type="match status" value="1"/>
</dbReference>
<reference evidence="2 3" key="1">
    <citation type="submission" date="2016-01" db="EMBL/GenBank/DDBJ databases">
        <title>Complete genome sequence of strain Lentibacillus amyloliquefaciens LAM0015T isolated from saline sediment.</title>
        <authorList>
            <person name="Wang J.-L."/>
            <person name="He M.-X."/>
        </authorList>
    </citation>
    <scope>NUCLEOTIDE SEQUENCE [LARGE SCALE GENOMIC DNA]</scope>
    <source>
        <strain evidence="2 3">LAM0015</strain>
    </source>
</reference>
<proteinExistence type="predicted"/>
<feature type="domain" description="Molybdopterin-guanine dinucleotide biosynthesis protein B (MobB)" evidence="1">
    <location>
        <begin position="3"/>
        <end position="130"/>
    </location>
</feature>
<dbReference type="Proteomes" id="UP000050331">
    <property type="component" value="Chromosome"/>
</dbReference>
<dbReference type="SUPFAM" id="SSF52540">
    <property type="entry name" value="P-loop containing nucleoside triphosphate hydrolases"/>
    <property type="match status" value="1"/>
</dbReference>
<accession>A0A0U4FS02</accession>
<dbReference type="NCBIfam" id="TIGR00176">
    <property type="entry name" value="mobB"/>
    <property type="match status" value="1"/>
</dbReference>